<protein>
    <submittedName>
        <fullName evidence="1">Uncharacterized protein</fullName>
    </submittedName>
</protein>
<organism evidence="1 2">
    <name type="scientific">Methyloceanibacter caenitepidi</name>
    <dbReference type="NCBI Taxonomy" id="1384459"/>
    <lineage>
        <taxon>Bacteria</taxon>
        <taxon>Pseudomonadati</taxon>
        <taxon>Pseudomonadota</taxon>
        <taxon>Alphaproteobacteria</taxon>
        <taxon>Hyphomicrobiales</taxon>
        <taxon>Hyphomicrobiaceae</taxon>
        <taxon>Methyloceanibacter</taxon>
    </lineage>
</organism>
<keyword evidence="2" id="KW-1185">Reference proteome</keyword>
<reference evidence="1 2" key="1">
    <citation type="submission" date="2014-09" db="EMBL/GenBank/DDBJ databases">
        <title>Genome sequencing of Methyloceanibacter caenitepidi Gela4.</title>
        <authorList>
            <person name="Takeuchi M."/>
            <person name="Susumu S."/>
            <person name="Kamagata Y."/>
            <person name="Oshima K."/>
            <person name="Hattori M."/>
            <person name="Iwasaki W."/>
        </authorList>
    </citation>
    <scope>NUCLEOTIDE SEQUENCE [LARGE SCALE GENOMIC DNA]</scope>
    <source>
        <strain evidence="1 2">Gela4</strain>
    </source>
</reference>
<dbReference type="AlphaFoldDB" id="A0A0A8K113"/>
<dbReference type="EMBL" id="AP014648">
    <property type="protein sequence ID" value="BAQ16610.1"/>
    <property type="molecule type" value="Genomic_DNA"/>
</dbReference>
<name>A0A0A8K113_9HYPH</name>
<accession>A0A0A8K113</accession>
<dbReference type="Proteomes" id="UP000031643">
    <property type="component" value="Chromosome"/>
</dbReference>
<dbReference type="KEGG" id="mcg:GL4_1152"/>
<evidence type="ECO:0000313" key="1">
    <source>
        <dbReference type="EMBL" id="BAQ16610.1"/>
    </source>
</evidence>
<evidence type="ECO:0000313" key="2">
    <source>
        <dbReference type="Proteomes" id="UP000031643"/>
    </source>
</evidence>
<proteinExistence type="predicted"/>
<sequence length="249" mass="27755">MLLLGLVQGANAGETIYDLYAAIGDTVFFPLADTRDGQTITNSAGRPLKTQIDEQGRFLAYLEEDGGWAVNAFKLWPLPDGGAIAATMVGSFEGEVMFAHSYVEFYAQRPGGAWEVIDPPMEPLDVSYFLDKAPVFRSSELKKSFEDTTWGLFYELRPDREHIVVHLTATNRSKCWPETIFGVAMERDRGDAGGADFCRDVHALLMKEVVLQLDEARGRFDIVPLPRKLALPKSRRCDLSRARDCNSAD</sequence>
<dbReference type="HOGENOM" id="CLU_1114793_0_0_5"/>
<gene>
    <name evidence="1" type="ORF">GL4_1152</name>
</gene>